<dbReference type="Gene3D" id="2.40.50.140">
    <property type="entry name" value="Nucleic acid-binding proteins"/>
    <property type="match status" value="1"/>
</dbReference>
<evidence type="ECO:0000259" key="14">
    <source>
        <dbReference type="SMART" id="SM00481"/>
    </source>
</evidence>
<dbReference type="Proteomes" id="UP000190814">
    <property type="component" value="Unassembled WGS sequence"/>
</dbReference>
<dbReference type="GO" id="GO:0003887">
    <property type="term" value="F:DNA-directed DNA polymerase activity"/>
    <property type="evidence" value="ECO:0007669"/>
    <property type="project" value="UniProtKB-UniRule"/>
</dbReference>
<name>A0A1T4V8I4_9FIRM</name>
<dbReference type="InterPro" id="IPR013520">
    <property type="entry name" value="Ribonucl_H"/>
</dbReference>
<dbReference type="GO" id="GO:0008408">
    <property type="term" value="F:3'-5' exonuclease activity"/>
    <property type="evidence" value="ECO:0007669"/>
    <property type="project" value="UniProtKB-UniRule"/>
</dbReference>
<sequence>MGRRKFYDVFPGIKLKDNYKDVFNEVEVERATVNKERTKYNIYIVTHRLIGRKIFDEVEETINEQFFPNVVVDVNIIENYELSSQYNLGIIFTEYKDSFAHIYAQGGQLDKAFFDRIKFDVEGDVIKASVADNLIARDKAPKLESIIKSVFLTKFRIAVNMEWNFLSEKDENNDSELIYESLVKTINKNIVALRSKAESEKASSEEESATSSDSSNGGEGTKAKEVVSAPKEEVKKENKEDGRAKFNDGGRYKKRLPDDPSVIFGRNFADEEALPICEIQSEIGVVIVRGQIINFEEREIRGEKSIVTITMTDFTDTICVKIFIRNEQLDEIRDRLGKGTFIKVNGVCIMDTYDRMLEISSVTGIKEIPDFRVKRQDNSLKKRVELHCHTKMSEMDGVSDTGAIVKRAYSWGHRAIAITDHGVVQGFPDARHAYDDIVDGYKKSHDGSTEGLDFKVLYGVEAYLVDDEKQMVTNDKGQSLEGTFVVFDIETTGFCAKTDKIIEIGAVKIVDGEIKERFSTFINPEIPIPYRIEVLTSINDEMVKDADTIDVVLPKFLDFCGDAVLVAHNADFDTSFICAKAEELGIETDFTYMDTVIMARFLIPELSRFKLDTVAKNLKIPLNNHHRAVDDAECTALIFQKLIGRLQDRNINTLKEANEKSASDIEIIKKAPTYHAIILVKNNVGRVNLYKLISNSHIEFFNKRPRIPKSDYHKLSEGLMIGSACEAGELYQAIIHERPEAEIARLCNFYDYYEIQPLGNNEFMLKTGNPEIDDKKKFLVDDIEVLKDYNRKIVALGEKFNKPVVATCDVHFLDPEDEIYRRIIQAGKGFKDADNQAPLFLRTTEEMLEEFDYLGYEKAEEVVITNTNKIADMIENISPIHPDKCPPEIENSDVMLREICYKKAHEMYGEELPTIVKERLDKELNSIIGNGYAVMYIMAQKLVWKSNEDGYLVGSRGSVGSSFVATMSGITEVNPLRPHYYCKHCKYSDFESEEVKANAGGCGFDLPDKDCPVCGNKLTKDGFDIPFETFLGFYGDKEPDIDLNFSGDYQANAHAYTEVMFGKGHSFRAGTITGVAEKTAYGYVRKYFEERGINKRNCEIERLAKGCEGIRRSSGQHPGGMVIVPADKEIYDFTPVQKPANDMTTDTITTHFEYHAIDANLLKLDILGHDDPTIIRMLEDLTDTNAQEIPLDDPTVMSLFANTDALGIKPEDIAGTPLGSLGIPEFGTDFVIGMLQDTKPTKFADLVRISGLSHGTDVWLNNAQYFIEQGYCTLSTAICTRDDIMTYLIYNGVESGLAFNIMEAVRKGKVAKGKEKKWPEMEAAMKEAGIEDWYIESCKRIKYMFPKAHAAAYVMMAYRIAYYKVFYPLAYYAAYFSIRAKAFDYETMCLGKEKLMANYERLMAMKEAGTLSQKDDLTIKDMKLVMEMYARGLEFLPIDIYNSDAKRFKIVDGKLLPPFNKIKDMGDNAAISLNEAAKCGKFLSKEDLLNRAKISKTNVEYMTELGLLEGLSEKNQISLFDLGQL</sequence>
<dbReference type="InterPro" id="IPR004013">
    <property type="entry name" value="PHP_dom"/>
</dbReference>
<dbReference type="Pfam" id="PF14480">
    <property type="entry name" value="DNA_pol3_a_NI"/>
    <property type="match status" value="1"/>
</dbReference>
<dbReference type="InterPro" id="IPR036397">
    <property type="entry name" value="RNaseH_sf"/>
</dbReference>
<keyword evidence="7 11" id="KW-0378">Hydrolase</keyword>
<dbReference type="EC" id="2.7.7.7" evidence="11"/>
<dbReference type="Pfam" id="PF02811">
    <property type="entry name" value="PHP"/>
    <property type="match status" value="1"/>
</dbReference>
<evidence type="ECO:0000256" key="7">
    <source>
        <dbReference type="ARBA" id="ARBA00022801"/>
    </source>
</evidence>
<evidence type="ECO:0000256" key="6">
    <source>
        <dbReference type="ARBA" id="ARBA00022722"/>
    </source>
</evidence>
<evidence type="ECO:0000313" key="15">
    <source>
        <dbReference type="EMBL" id="SKA61196.1"/>
    </source>
</evidence>
<dbReference type="Gene3D" id="1.10.150.700">
    <property type="entry name" value="PolC, middle finger domain"/>
    <property type="match status" value="2"/>
</dbReference>
<dbReference type="NCBIfam" id="TIGR01405">
    <property type="entry name" value="polC_Gram_pos"/>
    <property type="match status" value="1"/>
</dbReference>
<dbReference type="Gene3D" id="3.30.420.10">
    <property type="entry name" value="Ribonuclease H-like superfamily/Ribonuclease H"/>
    <property type="match status" value="1"/>
</dbReference>
<evidence type="ECO:0000256" key="12">
    <source>
        <dbReference type="SAM" id="MobiDB-lite"/>
    </source>
</evidence>
<dbReference type="GO" id="GO:0005737">
    <property type="term" value="C:cytoplasm"/>
    <property type="evidence" value="ECO:0007669"/>
    <property type="project" value="UniProtKB-SubCell"/>
</dbReference>
<dbReference type="InterPro" id="IPR029460">
    <property type="entry name" value="DNAPol_HHH"/>
</dbReference>
<dbReference type="NCBIfam" id="TIGR00573">
    <property type="entry name" value="dnaq"/>
    <property type="match status" value="1"/>
</dbReference>
<dbReference type="Gene3D" id="1.10.150.870">
    <property type="match status" value="1"/>
</dbReference>
<dbReference type="RefSeq" id="WP_078765293.1">
    <property type="nucleotide sequence ID" value="NZ_FUXZ01000003.1"/>
</dbReference>
<evidence type="ECO:0000256" key="1">
    <source>
        <dbReference type="ARBA" id="ARBA00003452"/>
    </source>
</evidence>
<keyword evidence="8 11" id="KW-0269">Exonuclease</keyword>
<keyword evidence="3 11" id="KW-0808">Transferase</keyword>
<dbReference type="Gene3D" id="3.20.20.140">
    <property type="entry name" value="Metal-dependent hydrolases"/>
    <property type="match status" value="2"/>
</dbReference>
<evidence type="ECO:0000256" key="9">
    <source>
        <dbReference type="ARBA" id="ARBA00022932"/>
    </source>
</evidence>
<evidence type="ECO:0000256" key="3">
    <source>
        <dbReference type="ARBA" id="ARBA00022679"/>
    </source>
</evidence>
<comment type="catalytic activity">
    <reaction evidence="10 11">
        <text>DNA(n) + a 2'-deoxyribonucleoside 5'-triphosphate = DNA(n+1) + diphosphate</text>
        <dbReference type="Rhea" id="RHEA:22508"/>
        <dbReference type="Rhea" id="RHEA-COMP:17339"/>
        <dbReference type="Rhea" id="RHEA-COMP:17340"/>
        <dbReference type="ChEBI" id="CHEBI:33019"/>
        <dbReference type="ChEBI" id="CHEBI:61560"/>
        <dbReference type="ChEBI" id="CHEBI:173112"/>
        <dbReference type="EC" id="2.7.7.7"/>
    </reaction>
</comment>
<organism evidence="15 16">
    <name type="scientific">Eubacterium uniforme</name>
    <dbReference type="NCBI Taxonomy" id="39495"/>
    <lineage>
        <taxon>Bacteria</taxon>
        <taxon>Bacillati</taxon>
        <taxon>Bacillota</taxon>
        <taxon>Clostridia</taxon>
        <taxon>Eubacteriales</taxon>
        <taxon>Eubacteriaceae</taxon>
        <taxon>Eubacterium</taxon>
    </lineage>
</organism>
<dbReference type="HAMAP" id="MF_00356">
    <property type="entry name" value="DNApol_PolC"/>
    <property type="match status" value="1"/>
</dbReference>
<keyword evidence="4 11" id="KW-0548">Nucleotidyltransferase</keyword>
<dbReference type="Gene3D" id="3.30.1900.20">
    <property type="match status" value="2"/>
</dbReference>
<comment type="subcellular location">
    <subcellularLocation>
        <location evidence="11">Cytoplasm</location>
    </subcellularLocation>
</comment>
<dbReference type="Pfam" id="PF07733">
    <property type="entry name" value="DNA_pol3_alpha"/>
    <property type="match status" value="1"/>
</dbReference>
<dbReference type="InterPro" id="IPR004805">
    <property type="entry name" value="DnaE2/DnaE/PolC"/>
</dbReference>
<evidence type="ECO:0000256" key="8">
    <source>
        <dbReference type="ARBA" id="ARBA00022839"/>
    </source>
</evidence>
<dbReference type="Pfam" id="PF17657">
    <property type="entry name" value="DNA_pol3_finger"/>
    <property type="match status" value="1"/>
</dbReference>
<dbReference type="InterPro" id="IPR006308">
    <property type="entry name" value="Pol_III_a_PolC-type_gram_pos"/>
</dbReference>
<dbReference type="PANTHER" id="PTHR32294">
    <property type="entry name" value="DNA POLYMERASE III SUBUNIT ALPHA"/>
    <property type="match status" value="1"/>
</dbReference>
<dbReference type="GO" id="GO:0003677">
    <property type="term" value="F:DNA binding"/>
    <property type="evidence" value="ECO:0007669"/>
    <property type="project" value="UniProtKB-UniRule"/>
</dbReference>
<evidence type="ECO:0000256" key="4">
    <source>
        <dbReference type="ARBA" id="ARBA00022695"/>
    </source>
</evidence>
<dbReference type="InterPro" id="IPR044923">
    <property type="entry name" value="PolC_middle_finger_sf"/>
</dbReference>
<evidence type="ECO:0000259" key="13">
    <source>
        <dbReference type="SMART" id="SM00479"/>
    </source>
</evidence>
<dbReference type="InterPro" id="IPR012337">
    <property type="entry name" value="RNaseH-like_sf"/>
</dbReference>
<keyword evidence="2 11" id="KW-0963">Cytoplasm</keyword>
<dbReference type="PANTHER" id="PTHR32294:SF5">
    <property type="entry name" value="DNA POLYMERASE III POLC-TYPE"/>
    <property type="match status" value="1"/>
</dbReference>
<reference evidence="15 16" key="1">
    <citation type="submission" date="2017-02" db="EMBL/GenBank/DDBJ databases">
        <authorList>
            <person name="Peterson S.W."/>
        </authorList>
    </citation>
    <scope>NUCLEOTIDE SEQUENCE [LARGE SCALE GENOMIC DNA]</scope>
    <source>
        <strain evidence="15 16">ATCC 35992</strain>
    </source>
</reference>
<accession>A0A1T4V8I4</accession>
<keyword evidence="5 11" id="KW-0235">DNA replication</keyword>
<dbReference type="CDD" id="cd06127">
    <property type="entry name" value="DEDDh"/>
    <property type="match status" value="1"/>
</dbReference>
<dbReference type="FunFam" id="3.30.420.10:FF:000045">
    <property type="entry name" value="3'-5' exonuclease DinG"/>
    <property type="match status" value="1"/>
</dbReference>
<dbReference type="InterPro" id="IPR012340">
    <property type="entry name" value="NA-bd_OB-fold"/>
</dbReference>
<dbReference type="STRING" id="39495.SAMN02745111_00402"/>
<dbReference type="Pfam" id="PF00929">
    <property type="entry name" value="RNase_T"/>
    <property type="match status" value="1"/>
</dbReference>
<comment type="function">
    <text evidence="1 11">Required for replicative DNA synthesis. This DNA polymerase also exhibits 3' to 5' exonuclease activity.</text>
</comment>
<dbReference type="CDD" id="cd07435">
    <property type="entry name" value="PHP_PolIIIA_POLC"/>
    <property type="match status" value="1"/>
</dbReference>
<protein>
    <recommendedName>
        <fullName evidence="11">DNA polymerase III PolC-type</fullName>
        <shortName evidence="11">PolIII</shortName>
        <ecNumber evidence="11">2.7.7.7</ecNumber>
    </recommendedName>
</protein>
<feature type="domain" description="Exonuclease" evidence="13">
    <location>
        <begin position="483"/>
        <end position="648"/>
    </location>
</feature>
<dbReference type="InterPro" id="IPR040982">
    <property type="entry name" value="DNA_pol3_finger"/>
</dbReference>
<dbReference type="NCBIfam" id="NF001688">
    <property type="entry name" value="PRK00448.1"/>
    <property type="match status" value="1"/>
</dbReference>
<proteinExistence type="inferred from homology"/>
<evidence type="ECO:0000313" key="16">
    <source>
        <dbReference type="Proteomes" id="UP000190814"/>
    </source>
</evidence>
<keyword evidence="9 11" id="KW-0239">DNA-directed DNA polymerase</keyword>
<evidence type="ECO:0000256" key="5">
    <source>
        <dbReference type="ARBA" id="ARBA00022705"/>
    </source>
</evidence>
<keyword evidence="6 11" id="KW-0540">Nuclease</keyword>
<dbReference type="GO" id="GO:0006261">
    <property type="term" value="P:DNA-templated DNA replication"/>
    <property type="evidence" value="ECO:0007669"/>
    <property type="project" value="UniProtKB-UniRule"/>
</dbReference>
<gene>
    <name evidence="11" type="primary">polC</name>
    <name evidence="15" type="ORF">SAMN02745111_00402</name>
</gene>
<comment type="similarity">
    <text evidence="11">Belongs to the DNA polymerase type-C family. PolC subfamily.</text>
</comment>
<dbReference type="OrthoDB" id="9804290at2"/>
<feature type="compositionally biased region" description="Basic and acidic residues" evidence="12">
    <location>
        <begin position="221"/>
        <end position="253"/>
    </location>
</feature>
<dbReference type="SUPFAM" id="SSF53098">
    <property type="entry name" value="Ribonuclease H-like"/>
    <property type="match status" value="1"/>
</dbReference>
<dbReference type="InterPro" id="IPR003141">
    <property type="entry name" value="Pol/His_phosphatase_N"/>
</dbReference>
<feature type="domain" description="Polymerase/histidinol phosphatase N-terminal" evidence="14">
    <location>
        <begin position="384"/>
        <end position="466"/>
    </location>
</feature>
<evidence type="ECO:0000256" key="2">
    <source>
        <dbReference type="ARBA" id="ARBA00022490"/>
    </source>
</evidence>
<dbReference type="InterPro" id="IPR011708">
    <property type="entry name" value="DNA_pol3_alpha_NTPase_dom"/>
</dbReference>
<dbReference type="SMART" id="SM00479">
    <property type="entry name" value="EXOIII"/>
    <property type="match status" value="1"/>
</dbReference>
<dbReference type="EMBL" id="FUXZ01000003">
    <property type="protein sequence ID" value="SKA61196.1"/>
    <property type="molecule type" value="Genomic_DNA"/>
</dbReference>
<evidence type="ECO:0000256" key="10">
    <source>
        <dbReference type="ARBA" id="ARBA00049244"/>
    </source>
</evidence>
<keyword evidence="16" id="KW-1185">Reference proteome</keyword>
<dbReference type="SMART" id="SM00481">
    <property type="entry name" value="POLIIIAc"/>
    <property type="match status" value="1"/>
</dbReference>
<dbReference type="Pfam" id="PF14579">
    <property type="entry name" value="HHH_6"/>
    <property type="match status" value="1"/>
</dbReference>
<feature type="region of interest" description="Disordered" evidence="12">
    <location>
        <begin position="197"/>
        <end position="253"/>
    </location>
</feature>
<dbReference type="InterPro" id="IPR006054">
    <property type="entry name" value="DnaQ"/>
</dbReference>
<dbReference type="InterPro" id="IPR028112">
    <property type="entry name" value="DNA_PolC-type_N_I"/>
</dbReference>
<evidence type="ECO:0000256" key="11">
    <source>
        <dbReference type="HAMAP-Rule" id="MF_00356"/>
    </source>
</evidence>
<dbReference type="CDD" id="cd04484">
    <property type="entry name" value="polC_OBF"/>
    <property type="match status" value="1"/>
</dbReference>